<gene>
    <name evidence="3" type="ORF">CEUSTIGMA_g598.t1</name>
</gene>
<sequence>MSEYEKNADKALQDEEVDNSYEEVEEVEETEEVEYEEVEEVEEEQISTFVEQNEGVSTTIQPAQEDNAATGTSEAAHESLEGSTAATQHSDSRQEKESDIASPSAHAAEKSDHHVPVLGGTGGEMDLKAIEAQATKVAKDVQNAALEMSNKLSAGFKSALGSLGTDSSNLTKITGGLASWWGSLDPAPQPKRNEMQERVQASSKATTEIQDLFGLTAEENLVETFKCKLIQTYACSHNSFTPAIQMAFQGTLYITDAHTCFSVEERNRKVPFKISHADIKKATRQRPLRKGDLSDILRLDMLAGEQQFLAFKDFDSGSALDSALALVEHLMEGA</sequence>
<comment type="caution">
    <text evidence="3">The sequence shown here is derived from an EMBL/GenBank/DDBJ whole genome shotgun (WGS) entry which is preliminary data.</text>
</comment>
<keyword evidence="4" id="KW-1185">Reference proteome</keyword>
<evidence type="ECO:0000256" key="1">
    <source>
        <dbReference type="SAM" id="MobiDB-lite"/>
    </source>
</evidence>
<evidence type="ECO:0000313" key="4">
    <source>
        <dbReference type="Proteomes" id="UP000232323"/>
    </source>
</evidence>
<dbReference type="EMBL" id="BEGY01000002">
    <property type="protein sequence ID" value="GAX73145.1"/>
    <property type="molecule type" value="Genomic_DNA"/>
</dbReference>
<evidence type="ECO:0000259" key="2">
    <source>
        <dbReference type="Pfam" id="PF02893"/>
    </source>
</evidence>
<name>A0A250WQM0_9CHLO</name>
<protein>
    <recommendedName>
        <fullName evidence="2">GRAM domain-containing protein</fullName>
    </recommendedName>
</protein>
<feature type="compositionally biased region" description="Basic and acidic residues" evidence="1">
    <location>
        <begin position="1"/>
        <end position="13"/>
    </location>
</feature>
<organism evidence="3 4">
    <name type="scientific">Chlamydomonas eustigma</name>
    <dbReference type="NCBI Taxonomy" id="1157962"/>
    <lineage>
        <taxon>Eukaryota</taxon>
        <taxon>Viridiplantae</taxon>
        <taxon>Chlorophyta</taxon>
        <taxon>core chlorophytes</taxon>
        <taxon>Chlorophyceae</taxon>
        <taxon>CS clade</taxon>
        <taxon>Chlamydomonadales</taxon>
        <taxon>Chlamydomonadaceae</taxon>
        <taxon>Chlamydomonas</taxon>
    </lineage>
</organism>
<dbReference type="InterPro" id="IPR011993">
    <property type="entry name" value="PH-like_dom_sf"/>
</dbReference>
<feature type="compositionally biased region" description="Acidic residues" evidence="1">
    <location>
        <begin position="14"/>
        <end position="45"/>
    </location>
</feature>
<feature type="compositionally biased region" description="Polar residues" evidence="1">
    <location>
        <begin position="46"/>
        <end position="73"/>
    </location>
</feature>
<dbReference type="Pfam" id="PF02893">
    <property type="entry name" value="GRAM"/>
    <property type="match status" value="1"/>
</dbReference>
<accession>A0A250WQM0</accession>
<dbReference type="AlphaFoldDB" id="A0A250WQM0"/>
<dbReference type="InterPro" id="IPR004182">
    <property type="entry name" value="GRAM"/>
</dbReference>
<feature type="region of interest" description="Disordered" evidence="1">
    <location>
        <begin position="1"/>
        <end position="122"/>
    </location>
</feature>
<feature type="compositionally biased region" description="Basic and acidic residues" evidence="1">
    <location>
        <begin position="90"/>
        <end position="99"/>
    </location>
</feature>
<reference evidence="3 4" key="1">
    <citation type="submission" date="2017-08" db="EMBL/GenBank/DDBJ databases">
        <title>Acidophilic green algal genome provides insights into adaptation to an acidic environment.</title>
        <authorList>
            <person name="Hirooka S."/>
            <person name="Hirose Y."/>
            <person name="Kanesaki Y."/>
            <person name="Higuchi S."/>
            <person name="Fujiwara T."/>
            <person name="Onuma R."/>
            <person name="Era A."/>
            <person name="Ohbayashi R."/>
            <person name="Uzuka A."/>
            <person name="Nozaki H."/>
            <person name="Yoshikawa H."/>
            <person name="Miyagishima S.Y."/>
        </authorList>
    </citation>
    <scope>NUCLEOTIDE SEQUENCE [LARGE SCALE GENOMIC DNA]</scope>
    <source>
        <strain evidence="3 4">NIES-2499</strain>
    </source>
</reference>
<dbReference type="Gene3D" id="2.30.29.30">
    <property type="entry name" value="Pleckstrin-homology domain (PH domain)/Phosphotyrosine-binding domain (PTB)"/>
    <property type="match status" value="1"/>
</dbReference>
<feature type="domain" description="GRAM" evidence="2">
    <location>
        <begin position="210"/>
        <end position="314"/>
    </location>
</feature>
<evidence type="ECO:0000313" key="3">
    <source>
        <dbReference type="EMBL" id="GAX73145.1"/>
    </source>
</evidence>
<dbReference type="Proteomes" id="UP000232323">
    <property type="component" value="Unassembled WGS sequence"/>
</dbReference>
<proteinExistence type="predicted"/>
<dbReference type="OrthoDB" id="10261837at2759"/>